<dbReference type="Proteomes" id="UP001519460">
    <property type="component" value="Unassembled WGS sequence"/>
</dbReference>
<evidence type="ECO:0000313" key="2">
    <source>
        <dbReference type="EMBL" id="KAK7467876.1"/>
    </source>
</evidence>
<gene>
    <name evidence="3" type="ORF">BaRGS_00020044</name>
    <name evidence="2" type="ORF">BaRGS_00036881</name>
</gene>
<accession>A0ABD0KNH5</accession>
<organism evidence="3 4">
    <name type="scientific">Batillaria attramentaria</name>
    <dbReference type="NCBI Taxonomy" id="370345"/>
    <lineage>
        <taxon>Eukaryota</taxon>
        <taxon>Metazoa</taxon>
        <taxon>Spiralia</taxon>
        <taxon>Lophotrochozoa</taxon>
        <taxon>Mollusca</taxon>
        <taxon>Gastropoda</taxon>
        <taxon>Caenogastropoda</taxon>
        <taxon>Sorbeoconcha</taxon>
        <taxon>Cerithioidea</taxon>
        <taxon>Batillariidae</taxon>
        <taxon>Batillaria</taxon>
    </lineage>
</organism>
<reference evidence="3" key="3">
    <citation type="submission" date="2023-01" db="EMBL/GenBank/DDBJ databases">
        <authorList>
            <person name="Patra A."/>
        </authorList>
    </citation>
    <scope>NUCLEOTIDE SEQUENCE</scope>
    <source>
        <strain evidence="3">Wonlab-2016</strain>
        <tissue evidence="3">Foot muscle</tissue>
    </source>
</reference>
<comment type="caution">
    <text evidence="3">The sequence shown here is derived from an EMBL/GenBank/DDBJ whole genome shotgun (WGS) entry which is preliminary data.</text>
</comment>
<feature type="region of interest" description="Disordered" evidence="1">
    <location>
        <begin position="1"/>
        <end position="36"/>
    </location>
</feature>
<dbReference type="AlphaFoldDB" id="A0ABD0KNH5"/>
<dbReference type="EMBL" id="JACVVK020000534">
    <property type="protein sequence ID" value="KAK7467876.1"/>
    <property type="molecule type" value="Genomic_DNA"/>
</dbReference>
<proteinExistence type="predicted"/>
<reference evidence="3" key="1">
    <citation type="submission" date="2020-09" db="EMBL/GenBank/DDBJ databases">
        <authorList>
            <person name="Won Y."/>
        </authorList>
    </citation>
    <scope>NUCLEOTIDE SEQUENCE</scope>
    <source>
        <strain evidence="3">Wonlab-2016</strain>
        <tissue evidence="3">Foot muscle</tissue>
    </source>
</reference>
<evidence type="ECO:0000313" key="3">
    <source>
        <dbReference type="EMBL" id="KAK7488747.1"/>
    </source>
</evidence>
<evidence type="ECO:0000313" key="4">
    <source>
        <dbReference type="Proteomes" id="UP001519460"/>
    </source>
</evidence>
<dbReference type="EMBL" id="JACVVK020000147">
    <property type="protein sequence ID" value="KAK7488747.1"/>
    <property type="molecule type" value="Genomic_DNA"/>
</dbReference>
<name>A0ABD0KNH5_9CAEN</name>
<keyword evidence="4" id="KW-1185">Reference proteome</keyword>
<sequence>MPKPTQETAASGHGLSGYSLLQWRPEGPTGDHGPSRCTRHLSFVAGDVVPSLPDAFKPLNQENSLHGYFVVVMVMRRKSAAPAKKLQN</sequence>
<evidence type="ECO:0000256" key="1">
    <source>
        <dbReference type="SAM" id="MobiDB-lite"/>
    </source>
</evidence>
<protein>
    <submittedName>
        <fullName evidence="3">Uncharacterized protein</fullName>
    </submittedName>
</protein>
<reference evidence="3 4" key="2">
    <citation type="journal article" date="2023" name="Sci. Data">
        <title>Genome assembly of the Korean intertidal mud-creeper Batillaria attramentaria.</title>
        <authorList>
            <person name="Patra A.K."/>
            <person name="Ho P.T."/>
            <person name="Jun S."/>
            <person name="Lee S.J."/>
            <person name="Kim Y."/>
            <person name="Won Y.J."/>
        </authorList>
    </citation>
    <scope>NUCLEOTIDE SEQUENCE [LARGE SCALE GENOMIC DNA]</scope>
    <source>
        <strain evidence="3">Wonlab-2016</strain>
    </source>
</reference>